<accession>A0A2L2DH26</accession>
<name>A0A2L2DH26_HUMAN</name>
<organism evidence="1">
    <name type="scientific">Homo sapiens</name>
    <name type="common">Human</name>
    <dbReference type="NCBI Taxonomy" id="9606"/>
    <lineage>
        <taxon>Eukaryota</taxon>
        <taxon>Metazoa</taxon>
        <taxon>Chordata</taxon>
        <taxon>Craniata</taxon>
        <taxon>Vertebrata</taxon>
        <taxon>Euteleostomi</taxon>
        <taxon>Mammalia</taxon>
        <taxon>Eutheria</taxon>
        <taxon>Euarchontoglires</taxon>
        <taxon>Primates</taxon>
        <taxon>Haplorrhini</taxon>
        <taxon>Catarrhini</taxon>
        <taxon>Hominidae</taxon>
        <taxon>Homo</taxon>
    </lineage>
</organism>
<evidence type="ECO:0000313" key="1">
    <source>
        <dbReference type="EMBL" id="AVG45468.1"/>
    </source>
</evidence>
<protein>
    <submittedName>
        <fullName evidence="1">Truncated glutaryl CoA dehydrogenase</fullName>
    </submittedName>
</protein>
<dbReference type="EMBL" id="KY419913">
    <property type="protein sequence ID" value="AVG45468.1"/>
    <property type="molecule type" value="mRNA"/>
</dbReference>
<gene>
    <name evidence="1" type="primary">GCDH</name>
</gene>
<sequence>MALRGVSVRLLSRGPGLHVLRTWVSSRRRPRKAGEHRANWLSPRVPSLTGRTRWCWRSS</sequence>
<reference evidence="1" key="1">
    <citation type="submission" date="2017-01" db="EMBL/GenBank/DDBJ databases">
        <title>Molecular Study of Glutaric Aciduria type 1 in Egypt.</title>
        <authorList>
            <person name="Zaki O.O."/>
            <person name="Moseilhy A.E."/>
            <person name="Sdeek E."/>
            <person name="Tamom H."/>
            <person name="Elkhayat H."/>
        </authorList>
    </citation>
    <scope>NUCLEOTIDE SEQUENCE</scope>
</reference>
<dbReference type="ChiTaRS" id="GCDH">
    <property type="organism name" value="human"/>
</dbReference>
<dbReference type="AlphaFoldDB" id="A0A2L2DH26"/>
<proteinExistence type="evidence at transcript level"/>
<dbReference type="OrthoDB" id="435240at2759"/>